<reference evidence="2 3" key="1">
    <citation type="submission" date="2016-10" db="EMBL/GenBank/DDBJ databases">
        <authorList>
            <person name="de Groot N.N."/>
        </authorList>
    </citation>
    <scope>NUCLEOTIDE SEQUENCE [LARGE SCALE GENOMIC DNA]</scope>
    <source>
        <strain evidence="2 3">CPCC 202699</strain>
    </source>
</reference>
<feature type="transmembrane region" description="Helical" evidence="1">
    <location>
        <begin position="43"/>
        <end position="64"/>
    </location>
</feature>
<dbReference type="AlphaFoldDB" id="A0A1H3RMG5"/>
<dbReference type="EMBL" id="FNON01000011">
    <property type="protein sequence ID" value="SDZ26944.1"/>
    <property type="molecule type" value="Genomic_DNA"/>
</dbReference>
<protein>
    <submittedName>
        <fullName evidence="2">Uncharacterized protein</fullName>
    </submittedName>
</protein>
<keyword evidence="1" id="KW-0472">Membrane</keyword>
<sequence>MSSKEFGLSRKTRLSLYLSSAFFVGAAIVGCVVNVLGDAGPSAWVLTVVIAFLGGMSVMACSVVKWTNALLRSPGERAYSDDPE</sequence>
<gene>
    <name evidence="2" type="ORF">SAMN05421504_111203</name>
</gene>
<organism evidence="2 3">
    <name type="scientific">Amycolatopsis xylanica</name>
    <dbReference type="NCBI Taxonomy" id="589385"/>
    <lineage>
        <taxon>Bacteria</taxon>
        <taxon>Bacillati</taxon>
        <taxon>Actinomycetota</taxon>
        <taxon>Actinomycetes</taxon>
        <taxon>Pseudonocardiales</taxon>
        <taxon>Pseudonocardiaceae</taxon>
        <taxon>Amycolatopsis</taxon>
    </lineage>
</organism>
<evidence type="ECO:0000313" key="3">
    <source>
        <dbReference type="Proteomes" id="UP000199515"/>
    </source>
</evidence>
<keyword evidence="1" id="KW-1133">Transmembrane helix</keyword>
<evidence type="ECO:0000313" key="2">
    <source>
        <dbReference type="EMBL" id="SDZ26944.1"/>
    </source>
</evidence>
<dbReference type="RefSeq" id="WP_143047246.1">
    <property type="nucleotide sequence ID" value="NZ_FNON01000011.1"/>
</dbReference>
<evidence type="ECO:0000256" key="1">
    <source>
        <dbReference type="SAM" id="Phobius"/>
    </source>
</evidence>
<name>A0A1H3RMG5_9PSEU</name>
<dbReference type="Proteomes" id="UP000199515">
    <property type="component" value="Unassembled WGS sequence"/>
</dbReference>
<accession>A0A1H3RMG5</accession>
<dbReference type="STRING" id="589385.SAMN05421504_111203"/>
<keyword evidence="1" id="KW-0812">Transmembrane</keyword>
<feature type="transmembrane region" description="Helical" evidence="1">
    <location>
        <begin position="14"/>
        <end position="37"/>
    </location>
</feature>
<proteinExistence type="predicted"/>
<keyword evidence="3" id="KW-1185">Reference proteome</keyword>
<dbReference type="PROSITE" id="PS51257">
    <property type="entry name" value="PROKAR_LIPOPROTEIN"/>
    <property type="match status" value="1"/>
</dbReference>